<keyword evidence="2" id="KW-1185">Reference proteome</keyword>
<name>A0ABN0C3B1_9ACTN</name>
<evidence type="ECO:0000313" key="2">
    <source>
        <dbReference type="Proteomes" id="UP000003179"/>
    </source>
</evidence>
<organism evidence="1 2">
    <name type="scientific">Cutibacterium modestum HL044PA1</name>
    <dbReference type="NCBI Taxonomy" id="765109"/>
    <lineage>
        <taxon>Bacteria</taxon>
        <taxon>Bacillati</taxon>
        <taxon>Actinomycetota</taxon>
        <taxon>Actinomycetes</taxon>
        <taxon>Propionibacteriales</taxon>
        <taxon>Propionibacteriaceae</taxon>
        <taxon>Cutibacterium</taxon>
        <taxon>Cutibacterium modestum</taxon>
    </lineage>
</organism>
<accession>A0ABN0C3B1</accession>
<dbReference type="EMBL" id="ADZU01000034">
    <property type="protein sequence ID" value="EFS91683.1"/>
    <property type="molecule type" value="Genomic_DNA"/>
</dbReference>
<protein>
    <submittedName>
        <fullName evidence="1">Uncharacterized protein</fullName>
    </submittedName>
</protein>
<evidence type="ECO:0000313" key="1">
    <source>
        <dbReference type="EMBL" id="EFS91683.1"/>
    </source>
</evidence>
<gene>
    <name evidence="1" type="ORF">HMPREF9607_02190</name>
</gene>
<dbReference type="Proteomes" id="UP000003179">
    <property type="component" value="Unassembled WGS sequence"/>
</dbReference>
<proteinExistence type="predicted"/>
<reference evidence="1" key="1">
    <citation type="submission" date="2010-08" db="EMBL/GenBank/DDBJ databases">
        <authorList>
            <person name="Weinstock G."/>
            <person name="Sodergren E."/>
            <person name="Clifton S."/>
            <person name="Fulton L."/>
            <person name="Fulton B."/>
            <person name="Courtney L."/>
            <person name="Fronick C."/>
            <person name="Harrison M."/>
            <person name="Strong C."/>
            <person name="Farmer C."/>
            <person name="Delahaunty K."/>
            <person name="Markovic C."/>
            <person name="Hall O."/>
            <person name="Minx P."/>
            <person name="Tomlinson C."/>
            <person name="Mitreva M."/>
            <person name="Hou S."/>
            <person name="Chen J."/>
            <person name="Wollam A."/>
            <person name="Pepin K.H."/>
            <person name="Johnson M."/>
            <person name="Bhonagiri V."/>
            <person name="Zhang X."/>
            <person name="Suruliraj S."/>
            <person name="Warren W."/>
            <person name="Chinwalla A."/>
            <person name="Mardis E.R."/>
            <person name="Wilson R.K."/>
        </authorList>
    </citation>
    <scope>NUCLEOTIDE SEQUENCE [LARGE SCALE GENOMIC DNA]</scope>
    <source>
        <strain evidence="1">HL044PA1</strain>
    </source>
</reference>
<sequence>MVTVVFLDINGCCIEARDNDAYDLVIDVADGRRSLGKIVGSLPTWY</sequence>
<dbReference type="Gene3D" id="1.10.1790.50">
    <property type="match status" value="1"/>
</dbReference>
<comment type="caution">
    <text evidence="1">The sequence shown here is derived from an EMBL/GenBank/DDBJ whole genome shotgun (WGS) entry which is preliminary data.</text>
</comment>